<dbReference type="VEuPathDB" id="FungiDB:SPPG_03601"/>
<dbReference type="InterPro" id="IPR007206">
    <property type="entry name" value="Protein_HGH1_C"/>
</dbReference>
<dbReference type="SUPFAM" id="SSF48371">
    <property type="entry name" value="ARM repeat"/>
    <property type="match status" value="1"/>
</dbReference>
<evidence type="ECO:0000313" key="7">
    <source>
        <dbReference type="Proteomes" id="UP000053201"/>
    </source>
</evidence>
<evidence type="ECO:0000256" key="1">
    <source>
        <dbReference type="ARBA" id="ARBA00006712"/>
    </source>
</evidence>
<dbReference type="InterPro" id="IPR039717">
    <property type="entry name" value="Hgh1"/>
</dbReference>
<dbReference type="Gene3D" id="1.25.10.10">
    <property type="entry name" value="Leucine-rich Repeat Variant"/>
    <property type="match status" value="1"/>
</dbReference>
<evidence type="ECO:0000256" key="3">
    <source>
        <dbReference type="SAM" id="MobiDB-lite"/>
    </source>
</evidence>
<feature type="domain" description="Protein HGH1 C-terminal" evidence="5">
    <location>
        <begin position="308"/>
        <end position="359"/>
    </location>
</feature>
<feature type="compositionally biased region" description="Low complexity" evidence="3">
    <location>
        <begin position="133"/>
        <end position="143"/>
    </location>
</feature>
<dbReference type="PANTHER" id="PTHR13387">
    <property type="entry name" value="PROTEIN HGH1 HOMOLOG"/>
    <property type="match status" value="1"/>
</dbReference>
<dbReference type="InterPro" id="IPR011989">
    <property type="entry name" value="ARM-like"/>
</dbReference>
<organism evidence="6 7">
    <name type="scientific">Spizellomyces punctatus (strain DAOM BR117)</name>
    <dbReference type="NCBI Taxonomy" id="645134"/>
    <lineage>
        <taxon>Eukaryota</taxon>
        <taxon>Fungi</taxon>
        <taxon>Fungi incertae sedis</taxon>
        <taxon>Chytridiomycota</taxon>
        <taxon>Chytridiomycota incertae sedis</taxon>
        <taxon>Chytridiomycetes</taxon>
        <taxon>Spizellomycetales</taxon>
        <taxon>Spizellomycetaceae</taxon>
        <taxon>Spizellomyces</taxon>
    </lineage>
</organism>
<dbReference type="GeneID" id="27687107"/>
<protein>
    <recommendedName>
        <fullName evidence="2">Protein HGH1 homolog</fullName>
    </recommendedName>
</protein>
<dbReference type="InParanoid" id="A0A0L0HLN1"/>
<dbReference type="Pfam" id="PF04063">
    <property type="entry name" value="DUF383"/>
    <property type="match status" value="1"/>
</dbReference>
<dbReference type="eggNOG" id="KOG2973">
    <property type="taxonomic scope" value="Eukaryota"/>
</dbReference>
<dbReference type="AlphaFoldDB" id="A0A0L0HLN1"/>
<dbReference type="RefSeq" id="XP_016609849.1">
    <property type="nucleotide sequence ID" value="XM_016751862.1"/>
</dbReference>
<dbReference type="InterPro" id="IPR016024">
    <property type="entry name" value="ARM-type_fold"/>
</dbReference>
<dbReference type="STRING" id="645134.A0A0L0HLN1"/>
<proteinExistence type="inferred from homology"/>
<dbReference type="FunCoup" id="A0A0L0HLN1">
    <property type="interactions" value="594"/>
</dbReference>
<dbReference type="Pfam" id="PF04064">
    <property type="entry name" value="DUF384"/>
    <property type="match status" value="1"/>
</dbReference>
<keyword evidence="7" id="KW-1185">Reference proteome</keyword>
<evidence type="ECO:0000256" key="2">
    <source>
        <dbReference type="ARBA" id="ARBA00014076"/>
    </source>
</evidence>
<sequence>MEAQLDELFSFLRDPRPDVRQLAAKNIAGLTTTPEFLPFFKKDGCRVVKDLMALTKGEPLAAHDALSALINLCVDPVFVSVMDNEDFLYDLILLIVLPRNVVADLCCMLLNNLSESNSVARKLVADISRSAAAPSPSAESTSPIPTPSTQPNPSTTKLKTHYLDNLLEVFVRGAGKGYNPDAEYHFLGGVLSNVAMTPAGAAWFRGRTGVDGALRLSKMVPFTEHPNRIRRSAAIHTIKNTAFEPEGHALLLTDTELNLLPYLLLPLSGPEDYTDEEMEGMPDELQLLEPDKEREQDAKLRLALVEILLLLTTTRQGREILRAKKVYPVVQKLHLQEKDEKVQEAIERLVQMLCRDEEDGGSTNLPIPVAKRLKSVDAKDYVIEEMEDSDSDSDGGMIEQLL</sequence>
<dbReference type="OMA" id="MCILLTN"/>
<accession>A0A0L0HLN1</accession>
<dbReference type="PANTHER" id="PTHR13387:SF9">
    <property type="entry name" value="PROTEIN HGH1 HOMOLOG"/>
    <property type="match status" value="1"/>
</dbReference>
<comment type="similarity">
    <text evidence="1">Belongs to the HGH1 family.</text>
</comment>
<dbReference type="GO" id="GO:0006457">
    <property type="term" value="P:protein folding"/>
    <property type="evidence" value="ECO:0007669"/>
    <property type="project" value="EnsemblFungi"/>
</dbReference>
<dbReference type="EMBL" id="KQ257454">
    <property type="protein sequence ID" value="KND01810.1"/>
    <property type="molecule type" value="Genomic_DNA"/>
</dbReference>
<feature type="domain" description="Protein HGH1 N-terminal" evidence="4">
    <location>
        <begin position="95"/>
        <end position="301"/>
    </location>
</feature>
<dbReference type="InterPro" id="IPR007205">
    <property type="entry name" value="Protein_HGH1_N"/>
</dbReference>
<evidence type="ECO:0000313" key="6">
    <source>
        <dbReference type="EMBL" id="KND01810.1"/>
    </source>
</evidence>
<evidence type="ECO:0000259" key="4">
    <source>
        <dbReference type="Pfam" id="PF04063"/>
    </source>
</evidence>
<evidence type="ECO:0000259" key="5">
    <source>
        <dbReference type="Pfam" id="PF04064"/>
    </source>
</evidence>
<dbReference type="GO" id="GO:0061770">
    <property type="term" value="F:translation elongation factor binding"/>
    <property type="evidence" value="ECO:0007669"/>
    <property type="project" value="EnsemblFungi"/>
</dbReference>
<dbReference type="OrthoDB" id="338814at2759"/>
<dbReference type="Proteomes" id="UP000053201">
    <property type="component" value="Unassembled WGS sequence"/>
</dbReference>
<reference evidence="6 7" key="1">
    <citation type="submission" date="2009-08" db="EMBL/GenBank/DDBJ databases">
        <title>The Genome Sequence of Spizellomyces punctatus strain DAOM BR117.</title>
        <authorList>
            <consortium name="The Broad Institute Genome Sequencing Platform"/>
            <person name="Russ C."/>
            <person name="Cuomo C."/>
            <person name="Shea T."/>
            <person name="Young S.K."/>
            <person name="Zeng Q."/>
            <person name="Koehrsen M."/>
            <person name="Haas B."/>
            <person name="Borodovsky M."/>
            <person name="Guigo R."/>
            <person name="Alvarado L."/>
            <person name="Berlin A."/>
            <person name="Bochicchio J."/>
            <person name="Borenstein D."/>
            <person name="Chapman S."/>
            <person name="Chen Z."/>
            <person name="Engels R."/>
            <person name="Freedman E."/>
            <person name="Gellesch M."/>
            <person name="Goldberg J."/>
            <person name="Griggs A."/>
            <person name="Gujja S."/>
            <person name="Heiman D."/>
            <person name="Hepburn T."/>
            <person name="Howarth C."/>
            <person name="Jen D."/>
            <person name="Larson L."/>
            <person name="Lewis B."/>
            <person name="Mehta T."/>
            <person name="Park D."/>
            <person name="Pearson M."/>
            <person name="Roberts A."/>
            <person name="Saif S."/>
            <person name="Shenoy N."/>
            <person name="Sisk P."/>
            <person name="Stolte C."/>
            <person name="Sykes S."/>
            <person name="Thomson T."/>
            <person name="Walk T."/>
            <person name="White J."/>
            <person name="Yandava C."/>
            <person name="Burger G."/>
            <person name="Gray M.W."/>
            <person name="Holland P.W.H."/>
            <person name="King N."/>
            <person name="Lang F.B.F."/>
            <person name="Roger A.J."/>
            <person name="Ruiz-Trillo I."/>
            <person name="Lander E."/>
            <person name="Nusbaum C."/>
        </authorList>
    </citation>
    <scope>NUCLEOTIDE SEQUENCE [LARGE SCALE GENOMIC DNA]</scope>
    <source>
        <strain evidence="6 7">DAOM BR117</strain>
    </source>
</reference>
<feature type="region of interest" description="Disordered" evidence="3">
    <location>
        <begin position="133"/>
        <end position="157"/>
    </location>
</feature>
<gene>
    <name evidence="6" type="ORF">SPPG_03601</name>
</gene>
<name>A0A0L0HLN1_SPIPD</name>